<feature type="transmembrane region" description="Helical" evidence="1">
    <location>
        <begin position="23"/>
        <end position="44"/>
    </location>
</feature>
<keyword evidence="1" id="KW-1133">Transmembrane helix</keyword>
<sequence>MKLLKAVGAGPAMIAAVHLAEYLVIRLAAAAAGTGLAVAQPPAIPGRRRRNARRHWTIPIPR</sequence>
<reference evidence="2 3" key="1">
    <citation type="submission" date="2020-08" db="EMBL/GenBank/DDBJ databases">
        <title>Sequencing the genomes of 1000 actinobacteria strains.</title>
        <authorList>
            <person name="Klenk H.-P."/>
        </authorList>
    </citation>
    <scope>NUCLEOTIDE SEQUENCE [LARGE SCALE GENOMIC DNA]</scope>
    <source>
        <strain evidence="2 3">DSM 45886</strain>
    </source>
</reference>
<organism evidence="2 3">
    <name type="scientific">Micromonospora polyrhachis</name>
    <dbReference type="NCBI Taxonomy" id="1282883"/>
    <lineage>
        <taxon>Bacteria</taxon>
        <taxon>Bacillati</taxon>
        <taxon>Actinomycetota</taxon>
        <taxon>Actinomycetes</taxon>
        <taxon>Micromonosporales</taxon>
        <taxon>Micromonosporaceae</taxon>
        <taxon>Micromonospora</taxon>
    </lineage>
</organism>
<comment type="caution">
    <text evidence="2">The sequence shown here is derived from an EMBL/GenBank/DDBJ whole genome shotgun (WGS) entry which is preliminary data.</text>
</comment>
<name>A0A7W7SQ35_9ACTN</name>
<dbReference type="AlphaFoldDB" id="A0A7W7SQ35"/>
<dbReference type="Proteomes" id="UP000578819">
    <property type="component" value="Unassembled WGS sequence"/>
</dbReference>
<dbReference type="EMBL" id="JACHJW010000001">
    <property type="protein sequence ID" value="MBB4958882.1"/>
    <property type="molecule type" value="Genomic_DNA"/>
</dbReference>
<proteinExistence type="predicted"/>
<evidence type="ECO:0000313" key="3">
    <source>
        <dbReference type="Proteomes" id="UP000578819"/>
    </source>
</evidence>
<evidence type="ECO:0000313" key="2">
    <source>
        <dbReference type="EMBL" id="MBB4958882.1"/>
    </source>
</evidence>
<keyword evidence="1" id="KW-0812">Transmembrane</keyword>
<evidence type="ECO:0000256" key="1">
    <source>
        <dbReference type="SAM" id="Phobius"/>
    </source>
</evidence>
<gene>
    <name evidence="2" type="ORF">FHR38_002615</name>
</gene>
<keyword evidence="3" id="KW-1185">Reference proteome</keyword>
<keyword evidence="1" id="KW-0472">Membrane</keyword>
<accession>A0A7W7SQ35</accession>
<protein>
    <submittedName>
        <fullName evidence="2">Uncharacterized protein</fullName>
    </submittedName>
</protein>